<feature type="transmembrane region" description="Helical" evidence="8">
    <location>
        <begin position="407"/>
        <end position="429"/>
    </location>
</feature>
<feature type="region of interest" description="Disordered" evidence="7">
    <location>
        <begin position="128"/>
        <end position="268"/>
    </location>
</feature>
<feature type="transmembrane region" description="Helical" evidence="8">
    <location>
        <begin position="377"/>
        <end position="401"/>
    </location>
</feature>
<evidence type="ECO:0000256" key="5">
    <source>
        <dbReference type="ARBA" id="ARBA00022989"/>
    </source>
</evidence>
<dbReference type="PANTHER" id="PTHR31806">
    <property type="entry name" value="PURINE-CYTOSINE PERMEASE FCY2-RELATED"/>
    <property type="match status" value="1"/>
</dbReference>
<evidence type="ECO:0000256" key="3">
    <source>
        <dbReference type="ARBA" id="ARBA00022448"/>
    </source>
</evidence>
<comment type="caution">
    <text evidence="9">The sequence shown here is derived from an EMBL/GenBank/DDBJ whole genome shotgun (WGS) entry which is preliminary data.</text>
</comment>
<feature type="transmembrane region" description="Helical" evidence="8">
    <location>
        <begin position="492"/>
        <end position="512"/>
    </location>
</feature>
<proteinExistence type="inferred from homology"/>
<feature type="transmembrane region" description="Helical" evidence="8">
    <location>
        <begin position="705"/>
        <end position="724"/>
    </location>
</feature>
<evidence type="ECO:0000256" key="4">
    <source>
        <dbReference type="ARBA" id="ARBA00022692"/>
    </source>
</evidence>
<dbReference type="Proteomes" id="UP000578352">
    <property type="component" value="Unassembled WGS sequence"/>
</dbReference>
<feature type="transmembrane region" description="Helical" evidence="8">
    <location>
        <begin position="593"/>
        <end position="615"/>
    </location>
</feature>
<feature type="transmembrane region" description="Helical" evidence="8">
    <location>
        <begin position="679"/>
        <end position="699"/>
    </location>
</feature>
<dbReference type="InterPro" id="IPR001248">
    <property type="entry name" value="Pur-cyt_permease"/>
</dbReference>
<dbReference type="AlphaFoldDB" id="A0A853CSU5"/>
<gene>
    <name evidence="9" type="ORF">HNR13_002044</name>
</gene>
<dbReference type="GO" id="GO:0005886">
    <property type="term" value="C:plasma membrane"/>
    <property type="evidence" value="ECO:0007669"/>
    <property type="project" value="TreeGrafter"/>
</dbReference>
<evidence type="ECO:0000256" key="8">
    <source>
        <dbReference type="SAM" id="Phobius"/>
    </source>
</evidence>
<accession>A0A853CSU5</accession>
<feature type="transmembrane region" description="Helical" evidence="8">
    <location>
        <begin position="755"/>
        <end position="778"/>
    </location>
</feature>
<reference evidence="9 10" key="1">
    <citation type="submission" date="2020-07" db="EMBL/GenBank/DDBJ databases">
        <title>Sequencing the genomes of 1000 actinobacteria strains.</title>
        <authorList>
            <person name="Klenk H.-P."/>
        </authorList>
    </citation>
    <scope>NUCLEOTIDE SEQUENCE [LARGE SCALE GENOMIC DNA]</scope>
    <source>
        <strain evidence="9 10">DSM 15165</strain>
    </source>
</reference>
<protein>
    <submittedName>
        <fullName evidence="9">Purine-cytosine permease-like protein</fullName>
    </submittedName>
</protein>
<dbReference type="Gene3D" id="1.10.4160.10">
    <property type="entry name" value="Hydantoin permease"/>
    <property type="match status" value="1"/>
</dbReference>
<sequence length="827" mass="85566">MERADGVDGDGVAEPGGTIRHSDDELADALQKEVDRATAAIPIVADDSDASDAAAAADAAMSDAEVTAIVDADLRIHDTFGAIQHLQNVLRARATSAVPVVEEPPVAGEPPVKEVTPVAGEPPVVEVTPVAGEPPEQADDVQEAEAEEEEEEEEGDWVGPRTQLISFDDLPVRRRDDGPQPTYSAWVGAAAAPPAAPQPRQPAAPPPEPQAAAPQPAAPPPPKFPTLAFDAPPPAPEQPAAGPPATATPPRVEPLGLVPEEYAPTDSQPVPLLSSALPVALSAPITAPSADATAGPPPVVTHDLGPVSATPDHIDRDIADDADDAHSAPSPVASRRLPEDATILYGAAPVAPPPFVPETVDLEPTPLEQRAGHASRLFWLWFAGTSSLISVGVGATMFLLGLSLRQLLVATLFGVALSFLPLGLGTLAGKWSGQPTMVVSRATFGLRGNALPTVLALVTKLFWGAVLLWLAGSAAGSLAVSEGWSHGAAVPTGIALVVTIAAAGVVAFFGYGLVSRVQLVLTIASAVLIATTIAATWRYVDLSRALAVPDALWTHVVTGAVLVFSYVGLAWAMSSAEVARYQRRRSSGATGMLWATFGAGVPPFVLVSYGGLLAASDPRLAAELARDPVGGFVMLGLPVWFPVPLLLAVGLSLISALVLTIYSGGFTLDALGVRLGRRWSTLIVGAAIAVAGVVLALTVRDLDVVIRGVPTALAVPVAAWAGLFTGEMMLRTRRFHHASLLTRGGVYPDWRWTNLTMLVVASAVGLGFVSSPLPWLAWEGYLFRLLGADPQGIGASNIGVVVALGIGLLTPMVSGVPAVRRQERGEG</sequence>
<dbReference type="EMBL" id="JACCFL010000001">
    <property type="protein sequence ID" value="NYJ23757.1"/>
    <property type="molecule type" value="Genomic_DNA"/>
</dbReference>
<dbReference type="InterPro" id="IPR026030">
    <property type="entry name" value="Pur-cyt_permease_Fcy2/21/22"/>
</dbReference>
<feature type="transmembrane region" description="Helical" evidence="8">
    <location>
        <begin position="798"/>
        <end position="819"/>
    </location>
</feature>
<feature type="compositionally biased region" description="Pro residues" evidence="7">
    <location>
        <begin position="194"/>
        <end position="209"/>
    </location>
</feature>
<keyword evidence="3" id="KW-0813">Transport</keyword>
<feature type="region of interest" description="Disordered" evidence="7">
    <location>
        <begin position="1"/>
        <end position="23"/>
    </location>
</feature>
<evidence type="ECO:0000256" key="6">
    <source>
        <dbReference type="ARBA" id="ARBA00023136"/>
    </source>
</evidence>
<feature type="transmembrane region" description="Helical" evidence="8">
    <location>
        <begin position="450"/>
        <end position="472"/>
    </location>
</feature>
<name>A0A853CSU5_9MICO</name>
<keyword evidence="5 8" id="KW-1133">Transmembrane helix</keyword>
<keyword evidence="6 8" id="KW-0472">Membrane</keyword>
<comment type="similarity">
    <text evidence="2">Belongs to the purine-cytosine permease (2.A.39) family.</text>
</comment>
<feature type="transmembrane region" description="Helical" evidence="8">
    <location>
        <begin position="635"/>
        <end position="659"/>
    </location>
</feature>
<evidence type="ECO:0000256" key="7">
    <source>
        <dbReference type="SAM" id="MobiDB-lite"/>
    </source>
</evidence>
<organism evidence="9 10">
    <name type="scientific">Leifsonia shinshuensis</name>
    <dbReference type="NCBI Taxonomy" id="150026"/>
    <lineage>
        <taxon>Bacteria</taxon>
        <taxon>Bacillati</taxon>
        <taxon>Actinomycetota</taxon>
        <taxon>Actinomycetes</taxon>
        <taxon>Micrococcales</taxon>
        <taxon>Microbacteriaceae</taxon>
        <taxon>Leifsonia</taxon>
    </lineage>
</organism>
<feature type="compositionally biased region" description="Acidic residues" evidence="7">
    <location>
        <begin position="136"/>
        <end position="156"/>
    </location>
</feature>
<feature type="transmembrane region" description="Helical" evidence="8">
    <location>
        <begin position="519"/>
        <end position="540"/>
    </location>
</feature>
<comment type="subcellular location">
    <subcellularLocation>
        <location evidence="1">Membrane</location>
        <topology evidence="1">Multi-pass membrane protein</topology>
    </subcellularLocation>
</comment>
<dbReference type="RefSeq" id="WP_246312741.1">
    <property type="nucleotide sequence ID" value="NZ_BAABEH010000001.1"/>
</dbReference>
<feature type="compositionally biased region" description="Low complexity" evidence="7">
    <location>
        <begin position="238"/>
        <end position="250"/>
    </location>
</feature>
<dbReference type="Pfam" id="PF02133">
    <property type="entry name" value="Transp_cyt_pur"/>
    <property type="match status" value="1"/>
</dbReference>
<feature type="transmembrane region" description="Helical" evidence="8">
    <location>
        <begin position="552"/>
        <end position="572"/>
    </location>
</feature>
<dbReference type="GO" id="GO:0022857">
    <property type="term" value="F:transmembrane transporter activity"/>
    <property type="evidence" value="ECO:0007669"/>
    <property type="project" value="InterPro"/>
</dbReference>
<evidence type="ECO:0000256" key="1">
    <source>
        <dbReference type="ARBA" id="ARBA00004141"/>
    </source>
</evidence>
<feature type="region of interest" description="Disordered" evidence="7">
    <location>
        <begin position="288"/>
        <end position="333"/>
    </location>
</feature>
<keyword evidence="4 8" id="KW-0812">Transmembrane</keyword>
<dbReference type="PANTHER" id="PTHR31806:SF1">
    <property type="entry name" value="PURINE-CYTOSINE PERMEASE FCY2-RELATED"/>
    <property type="match status" value="1"/>
</dbReference>
<evidence type="ECO:0000256" key="2">
    <source>
        <dbReference type="ARBA" id="ARBA00008974"/>
    </source>
</evidence>
<evidence type="ECO:0000313" key="9">
    <source>
        <dbReference type="EMBL" id="NYJ23757.1"/>
    </source>
</evidence>
<evidence type="ECO:0000313" key="10">
    <source>
        <dbReference type="Proteomes" id="UP000578352"/>
    </source>
</evidence>